<evidence type="ECO:0000313" key="3">
    <source>
        <dbReference type="EMBL" id="KAA0198635.1"/>
    </source>
</evidence>
<dbReference type="InterPro" id="IPR026066">
    <property type="entry name" value="Headcase"/>
</dbReference>
<dbReference type="Pfam" id="PF16002">
    <property type="entry name" value="Headcase"/>
    <property type="match status" value="1"/>
</dbReference>
<evidence type="ECO:0000259" key="2">
    <source>
        <dbReference type="Pfam" id="PF16002"/>
    </source>
</evidence>
<protein>
    <recommendedName>
        <fullName evidence="2">Headcase middle domain-containing protein</fullName>
    </recommendedName>
</protein>
<feature type="region of interest" description="Disordered" evidence="1">
    <location>
        <begin position="496"/>
        <end position="535"/>
    </location>
</feature>
<organism evidence="3 4">
    <name type="scientific">Fasciolopsis buskii</name>
    <dbReference type="NCBI Taxonomy" id="27845"/>
    <lineage>
        <taxon>Eukaryota</taxon>
        <taxon>Metazoa</taxon>
        <taxon>Spiralia</taxon>
        <taxon>Lophotrochozoa</taxon>
        <taxon>Platyhelminthes</taxon>
        <taxon>Trematoda</taxon>
        <taxon>Digenea</taxon>
        <taxon>Plagiorchiida</taxon>
        <taxon>Echinostomata</taxon>
        <taxon>Echinostomatoidea</taxon>
        <taxon>Fasciolidae</taxon>
        <taxon>Fasciolopsis</taxon>
    </lineage>
</organism>
<dbReference type="OrthoDB" id="10012848at2759"/>
<dbReference type="PANTHER" id="PTHR13425">
    <property type="entry name" value="HEADCASE PROTEIN"/>
    <property type="match status" value="1"/>
</dbReference>
<evidence type="ECO:0000256" key="1">
    <source>
        <dbReference type="SAM" id="MobiDB-lite"/>
    </source>
</evidence>
<comment type="caution">
    <text evidence="3">The sequence shown here is derived from an EMBL/GenBank/DDBJ whole genome shotgun (WGS) entry which is preliminary data.</text>
</comment>
<evidence type="ECO:0000313" key="4">
    <source>
        <dbReference type="Proteomes" id="UP000728185"/>
    </source>
</evidence>
<proteinExistence type="predicted"/>
<reference evidence="3" key="1">
    <citation type="submission" date="2019-05" db="EMBL/GenBank/DDBJ databases">
        <title>Annotation for the trematode Fasciolopsis buski.</title>
        <authorList>
            <person name="Choi Y.-J."/>
        </authorList>
    </citation>
    <scope>NUCLEOTIDE SEQUENCE</scope>
    <source>
        <strain evidence="3">HT</strain>
        <tissue evidence="3">Whole worm</tissue>
    </source>
</reference>
<dbReference type="Proteomes" id="UP000728185">
    <property type="component" value="Unassembled WGS sequence"/>
</dbReference>
<feature type="region of interest" description="Disordered" evidence="1">
    <location>
        <begin position="316"/>
        <end position="336"/>
    </location>
</feature>
<dbReference type="EMBL" id="LUCM01001598">
    <property type="protein sequence ID" value="KAA0198635.1"/>
    <property type="molecule type" value="Genomic_DNA"/>
</dbReference>
<dbReference type="InterPro" id="IPR031947">
    <property type="entry name" value="Headcase_mid"/>
</dbReference>
<sequence>MQYVNQRRIQSGLGSVVTSGLAAEELRREDSGDVTPSNIGNGATISETGFSILSDTGIITTTCPILSNPFGVTSPVMDEDQFGTDMPMGHRKRSSLHTVWSNSLTSPGPLVQYHTNPQTQVMRRLSLRCAHSTGSNSSGSTSGLGSSLSTTSFIVVDDNSVESSRRSSQNTCSSDVGDVFRPAAQSTVGHLSTTDEVFLSSWTGTTNFGLSTAGGGSAPRPLLGSEPVFTSTRHSSSGPRCIDPRGEIAQNLIEHFSTLGLDSPGSAGINSLYFPEHNTQLPCEIGSTTHVTPGWGRRHHSTSCVAINKGTGPSFWPSDPESGCRSRMGDNSDMPGRKVVSRKGNIFKPRQDFTVFQTLPAHKRNAYFIQMDDDSCTGNEDTRAFLLAQLTNHRISEVACLACHQTLVVYDHFPVIDGIFFISPVCHRSSSPNGRRSVSGLRVTWHTNGVPTGTHPSKISGANVDPEEVSQEQVHKLLGSGLMVVPPPGCLGPRQQVAGSHTGPEGNVATQHHPQWHQSYQQQHTSTTGRHGGGGRQERYLHALCLDCLHRGIPVTRDDTAMMTSTETTERIGGIYCRSCLRPWSG</sequence>
<feature type="compositionally biased region" description="Low complexity" evidence="1">
    <location>
        <begin position="511"/>
        <end position="529"/>
    </location>
</feature>
<gene>
    <name evidence="3" type="ORF">FBUS_09522</name>
</gene>
<keyword evidence="4" id="KW-1185">Reference proteome</keyword>
<name>A0A8E0S0V4_9TREM</name>
<dbReference type="AlphaFoldDB" id="A0A8E0S0V4"/>
<dbReference type="PANTHER" id="PTHR13425:SF3">
    <property type="entry name" value="HEADCASE PROTEIN HOMOLOG"/>
    <property type="match status" value="1"/>
</dbReference>
<feature type="domain" description="Headcase middle" evidence="2">
    <location>
        <begin position="343"/>
        <end position="430"/>
    </location>
</feature>
<accession>A0A8E0S0V4</accession>